<dbReference type="AlphaFoldDB" id="A0A3S3Q814"/>
<dbReference type="RefSeq" id="WP_128390885.1">
    <property type="nucleotide sequence ID" value="NZ_SBII01000012.1"/>
</dbReference>
<protein>
    <recommendedName>
        <fullName evidence="3">Carboxypeptidase-like regulatory domain-containing protein</fullName>
    </recommendedName>
</protein>
<dbReference type="Proteomes" id="UP000287527">
    <property type="component" value="Unassembled WGS sequence"/>
</dbReference>
<gene>
    <name evidence="1" type="ORF">EPI11_15440</name>
</gene>
<dbReference type="OrthoDB" id="1431099at2"/>
<reference evidence="1 2" key="1">
    <citation type="submission" date="2019-01" db="EMBL/GenBank/DDBJ databases">
        <title>Flavobacterium sp. nov.,isolated from freshwater.</title>
        <authorList>
            <person name="Zhang R."/>
            <person name="Du Z.-J."/>
        </authorList>
    </citation>
    <scope>NUCLEOTIDE SEQUENCE [LARGE SCALE GENOMIC DNA]</scope>
    <source>
        <strain evidence="1 2">1E403</strain>
    </source>
</reference>
<dbReference type="EMBL" id="SBII01000012">
    <property type="protein sequence ID" value="RWW92304.1"/>
    <property type="molecule type" value="Genomic_DNA"/>
</dbReference>
<accession>A0A3S3Q814</accession>
<evidence type="ECO:0000313" key="1">
    <source>
        <dbReference type="EMBL" id="RWW92304.1"/>
    </source>
</evidence>
<organism evidence="1 2">
    <name type="scientific">Flavobacterium cerinum</name>
    <dbReference type="NCBI Taxonomy" id="2502784"/>
    <lineage>
        <taxon>Bacteria</taxon>
        <taxon>Pseudomonadati</taxon>
        <taxon>Bacteroidota</taxon>
        <taxon>Flavobacteriia</taxon>
        <taxon>Flavobacteriales</taxon>
        <taxon>Flavobacteriaceae</taxon>
        <taxon>Flavobacterium</taxon>
    </lineage>
</organism>
<keyword evidence="2" id="KW-1185">Reference proteome</keyword>
<comment type="caution">
    <text evidence="1">The sequence shown here is derived from an EMBL/GenBank/DDBJ whole genome shotgun (WGS) entry which is preliminary data.</text>
</comment>
<name>A0A3S3Q814_9FLAO</name>
<evidence type="ECO:0000313" key="2">
    <source>
        <dbReference type="Proteomes" id="UP000287527"/>
    </source>
</evidence>
<sequence>MNKFFLFLFTLSPIIVLCQERQLLKGKAISDRITAQNLIVKNKTANITTVTDNEGNFTIEAGVNDVLEFSSEIFKTLEHVLNSRDFKEELFVVRVVPSSIMLDEVVLTGLTGNLAIDSKNTKVMLLNHLFDPAEINKNVVPSNPSGNINFMSILGMAANAIRPKPKSIEDIYKNVSSVEHRSFSKIVQENFPESFFTETVGIPKAKLGLFLNFCNAEAKRYLLDPKNKEELIAYLKKKYIQYQYQK</sequence>
<proteinExistence type="predicted"/>
<evidence type="ECO:0008006" key="3">
    <source>
        <dbReference type="Google" id="ProtNLM"/>
    </source>
</evidence>